<sequence length="172" mass="19045">MERTSFAQMRCSLARGLDMIGDWWSPLIIRDLFLNLTHFDELVEDLGISRNLLTRRLKSLITNGIVERVAYQQRPVRYAYRLTTAGRDLVPAILALTAWGDRWARPREGSPILFVHESCGHQFEPTVTCSVCAAAISAEAVKPVPGPGGAAKPGTMLVAERLRAARPHKPVA</sequence>
<proteinExistence type="predicted"/>
<evidence type="ECO:0000313" key="5">
    <source>
        <dbReference type="EMBL" id="VTZ51685.1"/>
    </source>
</evidence>
<dbReference type="EMBL" id="CABFMQ020000107">
    <property type="protein sequence ID" value="VTZ51685.1"/>
    <property type="molecule type" value="Genomic_DNA"/>
</dbReference>
<evidence type="ECO:0000256" key="3">
    <source>
        <dbReference type="ARBA" id="ARBA00023163"/>
    </source>
</evidence>
<comment type="caution">
    <text evidence="5">The sequence shown here is derived from an EMBL/GenBank/DDBJ whole genome shotgun (WGS) entry which is preliminary data.</text>
</comment>
<dbReference type="PANTHER" id="PTHR33204:SF18">
    <property type="entry name" value="TRANSCRIPTIONAL REGULATORY PROTEIN"/>
    <property type="match status" value="1"/>
</dbReference>
<evidence type="ECO:0000256" key="2">
    <source>
        <dbReference type="ARBA" id="ARBA00023125"/>
    </source>
</evidence>
<dbReference type="PROSITE" id="PS51118">
    <property type="entry name" value="HTH_HXLR"/>
    <property type="match status" value="1"/>
</dbReference>
<reference evidence="5 6" key="1">
    <citation type="submission" date="2019-05" db="EMBL/GenBank/DDBJ databases">
        <authorList>
            <person name="Farhan Ul Haque M."/>
        </authorList>
    </citation>
    <scope>NUCLEOTIDE SEQUENCE [LARGE SCALE GENOMIC DNA]</scope>
    <source>
        <strain evidence="5">2</strain>
    </source>
</reference>
<feature type="domain" description="HTH hxlR-type" evidence="4">
    <location>
        <begin position="11"/>
        <end position="108"/>
    </location>
</feature>
<protein>
    <recommendedName>
        <fullName evidence="4">HTH hxlR-type domain-containing protein</fullName>
    </recommendedName>
</protein>
<dbReference type="Gene3D" id="1.10.10.10">
    <property type="entry name" value="Winged helix-like DNA-binding domain superfamily/Winged helix DNA-binding domain"/>
    <property type="match status" value="1"/>
</dbReference>
<dbReference type="Pfam" id="PF01638">
    <property type="entry name" value="HxlR"/>
    <property type="match status" value="1"/>
</dbReference>
<keyword evidence="1" id="KW-0805">Transcription regulation</keyword>
<dbReference type="PANTHER" id="PTHR33204">
    <property type="entry name" value="TRANSCRIPTIONAL REGULATOR, MARR FAMILY"/>
    <property type="match status" value="1"/>
</dbReference>
<accession>A0A8B6MAX9</accession>
<dbReference type="InterPro" id="IPR036390">
    <property type="entry name" value="WH_DNA-bd_sf"/>
</dbReference>
<keyword evidence="6" id="KW-1185">Reference proteome</keyword>
<evidence type="ECO:0000256" key="1">
    <source>
        <dbReference type="ARBA" id="ARBA00023015"/>
    </source>
</evidence>
<keyword evidence="3" id="KW-0804">Transcription</keyword>
<name>A0A8B6MAX9_METTU</name>
<gene>
    <name evidence="5" type="ORF">MPC4_480002</name>
</gene>
<evidence type="ECO:0000313" key="6">
    <source>
        <dbReference type="Proteomes" id="UP000485880"/>
    </source>
</evidence>
<organism evidence="5 6">
    <name type="scientific">Methylocella tundrae</name>
    <dbReference type="NCBI Taxonomy" id="227605"/>
    <lineage>
        <taxon>Bacteria</taxon>
        <taxon>Pseudomonadati</taxon>
        <taxon>Pseudomonadota</taxon>
        <taxon>Alphaproteobacteria</taxon>
        <taxon>Hyphomicrobiales</taxon>
        <taxon>Beijerinckiaceae</taxon>
        <taxon>Methylocella</taxon>
    </lineage>
</organism>
<evidence type="ECO:0000259" key="4">
    <source>
        <dbReference type="PROSITE" id="PS51118"/>
    </source>
</evidence>
<dbReference type="InterPro" id="IPR002577">
    <property type="entry name" value="HTH_HxlR"/>
</dbReference>
<keyword evidence="2" id="KW-0238">DNA-binding</keyword>
<dbReference type="Proteomes" id="UP000485880">
    <property type="component" value="Unassembled WGS sequence"/>
</dbReference>
<dbReference type="AlphaFoldDB" id="A0A8B6MAX9"/>
<dbReference type="SUPFAM" id="SSF46785">
    <property type="entry name" value="Winged helix' DNA-binding domain"/>
    <property type="match status" value="1"/>
</dbReference>
<dbReference type="InterPro" id="IPR036388">
    <property type="entry name" value="WH-like_DNA-bd_sf"/>
</dbReference>
<dbReference type="GO" id="GO:0003677">
    <property type="term" value="F:DNA binding"/>
    <property type="evidence" value="ECO:0007669"/>
    <property type="project" value="UniProtKB-KW"/>
</dbReference>